<dbReference type="PRINTS" id="PR00842">
    <property type="entry name" value="GLHYDLASE14B"/>
</dbReference>
<dbReference type="Gene3D" id="3.20.20.80">
    <property type="entry name" value="Glycosidases"/>
    <property type="match status" value="1"/>
</dbReference>
<dbReference type="Proteomes" id="UP001372338">
    <property type="component" value="Unassembled WGS sequence"/>
</dbReference>
<proteinExistence type="inferred from homology"/>
<dbReference type="Pfam" id="PF01373">
    <property type="entry name" value="Glyco_hydro_14"/>
    <property type="match status" value="1"/>
</dbReference>
<dbReference type="SUPFAM" id="SSF51445">
    <property type="entry name" value="(Trans)glycosidases"/>
    <property type="match status" value="1"/>
</dbReference>
<dbReference type="GO" id="GO:0000272">
    <property type="term" value="P:polysaccharide catabolic process"/>
    <property type="evidence" value="ECO:0007669"/>
    <property type="project" value="UniProtKB-KW"/>
</dbReference>
<feature type="binding site" evidence="9">
    <location>
        <position position="485"/>
    </location>
    <ligand>
        <name>substrate</name>
    </ligand>
</feature>
<evidence type="ECO:0000256" key="8">
    <source>
        <dbReference type="ARBA" id="ARBA00072721"/>
    </source>
</evidence>
<gene>
    <name evidence="11" type="ORF">RIF29_27372</name>
</gene>
<protein>
    <recommendedName>
        <fullName evidence="8 10">Beta-amylase</fullName>
        <ecNumber evidence="3 10">3.2.1.2</ecNumber>
    </recommendedName>
</protein>
<dbReference type="GO" id="GO:0016161">
    <property type="term" value="F:beta-amylase activity"/>
    <property type="evidence" value="ECO:0007669"/>
    <property type="project" value="UniProtKB-EC"/>
</dbReference>
<dbReference type="InterPro" id="IPR018238">
    <property type="entry name" value="Glyco_hydro_14_CS"/>
</dbReference>
<keyword evidence="4 10" id="KW-0378">Hydrolase</keyword>
<feature type="binding site" evidence="9">
    <location>
        <position position="157"/>
    </location>
    <ligand>
        <name>substrate</name>
    </ligand>
</feature>
<dbReference type="PANTHER" id="PTHR31352:SF42">
    <property type="entry name" value="BETA-AMYLASE"/>
    <property type="match status" value="1"/>
</dbReference>
<feature type="binding site" evidence="9">
    <location>
        <position position="365"/>
    </location>
    <ligand>
        <name>substrate</name>
    </ligand>
</feature>
<organism evidence="11 12">
    <name type="scientific">Crotalaria pallida</name>
    <name type="common">Smooth rattlebox</name>
    <name type="synonym">Crotalaria striata</name>
    <dbReference type="NCBI Taxonomy" id="3830"/>
    <lineage>
        <taxon>Eukaryota</taxon>
        <taxon>Viridiplantae</taxon>
        <taxon>Streptophyta</taxon>
        <taxon>Embryophyta</taxon>
        <taxon>Tracheophyta</taxon>
        <taxon>Spermatophyta</taxon>
        <taxon>Magnoliopsida</taxon>
        <taxon>eudicotyledons</taxon>
        <taxon>Gunneridae</taxon>
        <taxon>Pentapetalae</taxon>
        <taxon>rosids</taxon>
        <taxon>fabids</taxon>
        <taxon>Fabales</taxon>
        <taxon>Fabaceae</taxon>
        <taxon>Papilionoideae</taxon>
        <taxon>50 kb inversion clade</taxon>
        <taxon>genistoids sensu lato</taxon>
        <taxon>core genistoids</taxon>
        <taxon>Crotalarieae</taxon>
        <taxon>Crotalaria</taxon>
    </lineage>
</organism>
<evidence type="ECO:0000256" key="3">
    <source>
        <dbReference type="ARBA" id="ARBA00012594"/>
    </source>
</evidence>
<feature type="binding site" evidence="9">
    <location>
        <position position="360"/>
    </location>
    <ligand>
        <name>substrate</name>
    </ligand>
</feature>
<evidence type="ECO:0000313" key="12">
    <source>
        <dbReference type="Proteomes" id="UP001372338"/>
    </source>
</evidence>
<keyword evidence="5 10" id="KW-0119">Carbohydrate metabolism</keyword>
<evidence type="ECO:0000256" key="2">
    <source>
        <dbReference type="ARBA" id="ARBA00005652"/>
    </source>
</evidence>
<evidence type="ECO:0000256" key="4">
    <source>
        <dbReference type="ARBA" id="ARBA00022801"/>
    </source>
</evidence>
<evidence type="ECO:0000256" key="6">
    <source>
        <dbReference type="ARBA" id="ARBA00023295"/>
    </source>
</evidence>
<keyword evidence="7 10" id="KW-0624">Polysaccharide degradation</keyword>
<dbReference type="InterPro" id="IPR001554">
    <property type="entry name" value="Glyco_hydro_14"/>
</dbReference>
<evidence type="ECO:0000256" key="9">
    <source>
        <dbReference type="PIRSR" id="PIRSR601554-2"/>
    </source>
</evidence>
<evidence type="ECO:0000256" key="1">
    <source>
        <dbReference type="ARBA" id="ARBA00000546"/>
    </source>
</evidence>
<comment type="catalytic activity">
    <reaction evidence="1 10">
        <text>Hydrolysis of (1-&gt;4)-alpha-D-glucosidic linkages in polysaccharides so as to remove successive maltose units from the non-reducing ends of the chains.</text>
        <dbReference type="EC" id="3.2.1.2"/>
    </reaction>
</comment>
<feature type="binding site" evidence="9">
    <location>
        <position position="407"/>
    </location>
    <ligand>
        <name>substrate</name>
    </ligand>
</feature>
<dbReference type="FunFam" id="3.20.20.80:FF:000066">
    <property type="entry name" value="Beta-amylase"/>
    <property type="match status" value="1"/>
</dbReference>
<feature type="binding site" evidence="9">
    <location>
        <begin position="446"/>
        <end position="447"/>
    </location>
    <ligand>
        <name>substrate</name>
    </ligand>
</feature>
<dbReference type="InterPro" id="IPR001371">
    <property type="entry name" value="Glyco_hydro_14B_pln"/>
</dbReference>
<evidence type="ECO:0000313" key="11">
    <source>
        <dbReference type="EMBL" id="KAK7261069.1"/>
    </source>
</evidence>
<keyword evidence="6 10" id="KW-0326">Glycosidase</keyword>
<dbReference type="PRINTS" id="PR00750">
    <property type="entry name" value="BETAAMYLASE"/>
</dbReference>
<feature type="binding site" evidence="9">
    <location>
        <position position="117"/>
    </location>
    <ligand>
        <name>substrate</name>
    </ligand>
</feature>
<dbReference type="PROSITE" id="PS00506">
    <property type="entry name" value="BETA_AMYLASE_1"/>
    <property type="match status" value="1"/>
</dbReference>
<accession>A0AAN9I0Z0</accession>
<reference evidence="11 12" key="1">
    <citation type="submission" date="2024-01" db="EMBL/GenBank/DDBJ databases">
        <title>The genomes of 5 underutilized Papilionoideae crops provide insights into root nodulation and disease resistanc.</title>
        <authorList>
            <person name="Yuan L."/>
        </authorList>
    </citation>
    <scope>NUCLEOTIDE SEQUENCE [LARGE SCALE GENOMIC DNA]</scope>
    <source>
        <strain evidence="11">ZHUSHIDOU_FW_LH</strain>
        <tissue evidence="11">Leaf</tissue>
    </source>
</reference>
<dbReference type="InterPro" id="IPR017853">
    <property type="entry name" value="GH"/>
</dbReference>
<dbReference type="EC" id="3.2.1.2" evidence="3 10"/>
<keyword evidence="12" id="KW-1185">Reference proteome</keyword>
<dbReference type="EMBL" id="JAYWIO010000005">
    <property type="protein sequence ID" value="KAK7261069.1"/>
    <property type="molecule type" value="Genomic_DNA"/>
</dbReference>
<evidence type="ECO:0000256" key="7">
    <source>
        <dbReference type="ARBA" id="ARBA00023326"/>
    </source>
</evidence>
<dbReference type="AlphaFoldDB" id="A0AAN9I0Z0"/>
<feature type="binding site" evidence="9">
    <location>
        <position position="165"/>
    </location>
    <ligand>
        <name>substrate</name>
    </ligand>
</feature>
<sequence length="598" mass="69051">MEKSLMCSAQGALMGWRVTTTKLGLQERCSLNPWWGSCSSTSTNRSVQTEWKKPLMFKNNQHVFKLHGGATCMALKPAFAQSELEVISNNNVLRDREGLEKKLRELSAAGVDGVMVDVWWGIVESKGPQQYDWSAYRALFQLVQDCNLKLQAIMSFHQCGGNVGDSVVIPLPQWVLEIGESDPDIFYTSLSGHRNKEYLTLGVDDLRLFHGRTAIEMYSDYMKSFRENMEDFLESELLIDIEVGLGPAGQLRYPSYSFRIGWVFPGIGEFQCYDKYLQADFKNYAARSDHAEWKLPDNAGRCNDNPEDTEFFRYNNGTFKTSYGDFFLKWYSYKLLLHGDRIMDQANKAFEGCKVKLAAKVAGIHWWYNAESHAAELTAGYYNLYGRDGYRPIVKMLSRHNAILNFTCLEMRNHEQNPNALSAPEELVRQVLTTAWREKIEVAGENALPVFDRYAYSRMIRNARPKVINRNNPPKRRMYGVTYCRLCDKLLQKENFDIFKTFVRKMHADMDHCPDPEMYYHYTLPMEASKPLVLESLCDTKGEEPDEWEDEEPYMESLYSCGLSNSFQLLDTGYVTLGFATLNFEMQKLTHFFMGRKH</sequence>
<evidence type="ECO:0000256" key="10">
    <source>
        <dbReference type="RuleBase" id="RU000509"/>
    </source>
</evidence>
<comment type="caution">
    <text evidence="11">The sequence shown here is derived from an EMBL/GenBank/DDBJ whole genome shotgun (WGS) entry which is preliminary data.</text>
</comment>
<dbReference type="PANTHER" id="PTHR31352">
    <property type="entry name" value="BETA-AMYLASE 1, CHLOROPLASTIC"/>
    <property type="match status" value="1"/>
</dbReference>
<comment type="similarity">
    <text evidence="2 10">Belongs to the glycosyl hydrolase 14 family.</text>
</comment>
<name>A0AAN9I0Z0_CROPI</name>
<evidence type="ECO:0000256" key="5">
    <source>
        <dbReference type="ARBA" id="ARBA00023277"/>
    </source>
</evidence>